<name>A0A8X6I525_9ARAC</name>
<dbReference type="InterPro" id="IPR036865">
    <property type="entry name" value="CRAL-TRIO_dom_sf"/>
</dbReference>
<dbReference type="EMBL" id="BMAV01024217">
    <property type="protein sequence ID" value="GFS31189.1"/>
    <property type="molecule type" value="Genomic_DNA"/>
</dbReference>
<feature type="domain" description="GOLD" evidence="1">
    <location>
        <begin position="112"/>
        <end position="216"/>
    </location>
</feature>
<dbReference type="Pfam" id="PF13897">
    <property type="entry name" value="GOLD_2"/>
    <property type="match status" value="1"/>
</dbReference>
<keyword evidence="3" id="KW-1185">Reference proteome</keyword>
<protein>
    <submittedName>
        <fullName evidence="2">SEC14-like protein 4</fullName>
    </submittedName>
</protein>
<dbReference type="AlphaFoldDB" id="A0A8X6I525"/>
<dbReference type="PANTHER" id="PTHR23324:SF83">
    <property type="entry name" value="SEC14-LIKE PROTEIN 2"/>
    <property type="match status" value="1"/>
</dbReference>
<dbReference type="SUPFAM" id="SSF101576">
    <property type="entry name" value="Supernatant protein factor (SPF), C-terminal domain"/>
    <property type="match status" value="1"/>
</dbReference>
<evidence type="ECO:0000259" key="1">
    <source>
        <dbReference type="PROSITE" id="PS50866"/>
    </source>
</evidence>
<dbReference type="OrthoDB" id="6427076at2759"/>
<accession>A0A8X6I525</accession>
<evidence type="ECO:0000313" key="2">
    <source>
        <dbReference type="EMBL" id="GFS31189.1"/>
    </source>
</evidence>
<gene>
    <name evidence="2" type="primary">Sec14l4</name>
    <name evidence="2" type="ORF">TNIN_103331</name>
</gene>
<dbReference type="Gene3D" id="2.60.120.680">
    <property type="entry name" value="GOLD domain"/>
    <property type="match status" value="1"/>
</dbReference>
<dbReference type="Proteomes" id="UP000886998">
    <property type="component" value="Unassembled WGS sequence"/>
</dbReference>
<organism evidence="2 3">
    <name type="scientific">Trichonephila inaurata madagascariensis</name>
    <dbReference type="NCBI Taxonomy" id="2747483"/>
    <lineage>
        <taxon>Eukaryota</taxon>
        <taxon>Metazoa</taxon>
        <taxon>Ecdysozoa</taxon>
        <taxon>Arthropoda</taxon>
        <taxon>Chelicerata</taxon>
        <taxon>Arachnida</taxon>
        <taxon>Araneae</taxon>
        <taxon>Araneomorphae</taxon>
        <taxon>Entelegynae</taxon>
        <taxon>Araneoidea</taxon>
        <taxon>Nephilidae</taxon>
        <taxon>Trichonephila</taxon>
        <taxon>Trichonephila inaurata</taxon>
    </lineage>
</organism>
<proteinExistence type="predicted"/>
<dbReference type="InterPro" id="IPR036598">
    <property type="entry name" value="GOLD_dom_sf"/>
</dbReference>
<sequence length="226" mass="26606">MSKSPVMRLERMFSDGRQKTRDFPRPGQAHKAMTKKLIMHIVTVIKGNRHRYIHGYKEELLKVIDAETLPAFLGGKKSDPDGNSRCETFINWAGSVPEKYFLIKNIAKISKRKDIKKVIVPNKTCHKVKIQVNQCDMILEWEYELKNHDIGFQIMFEERNPDGIERMEIIPMYKFETEYEPIKGMLRCTKKGTYIIGFDNSYSWFNSKEVYYKIWLTAPKDKTNDL</sequence>
<evidence type="ECO:0000313" key="3">
    <source>
        <dbReference type="Proteomes" id="UP000886998"/>
    </source>
</evidence>
<comment type="caution">
    <text evidence="2">The sequence shown here is derived from an EMBL/GenBank/DDBJ whole genome shotgun (WGS) entry which is preliminary data.</text>
</comment>
<dbReference type="PROSITE" id="PS50866">
    <property type="entry name" value="GOLD"/>
    <property type="match status" value="1"/>
</dbReference>
<dbReference type="Gene3D" id="3.40.525.10">
    <property type="entry name" value="CRAL-TRIO lipid binding domain"/>
    <property type="match status" value="1"/>
</dbReference>
<dbReference type="SUPFAM" id="SSF52087">
    <property type="entry name" value="CRAL/TRIO domain"/>
    <property type="match status" value="1"/>
</dbReference>
<dbReference type="PANTHER" id="PTHR23324">
    <property type="entry name" value="SEC14 RELATED PROTEIN"/>
    <property type="match status" value="1"/>
</dbReference>
<reference evidence="2" key="1">
    <citation type="submission" date="2020-08" db="EMBL/GenBank/DDBJ databases">
        <title>Multicomponent nature underlies the extraordinary mechanical properties of spider dragline silk.</title>
        <authorList>
            <person name="Kono N."/>
            <person name="Nakamura H."/>
            <person name="Mori M."/>
            <person name="Yoshida Y."/>
            <person name="Ohtoshi R."/>
            <person name="Malay A.D."/>
            <person name="Moran D.A.P."/>
            <person name="Tomita M."/>
            <person name="Numata K."/>
            <person name="Arakawa K."/>
        </authorList>
    </citation>
    <scope>NUCLEOTIDE SEQUENCE</scope>
</reference>
<dbReference type="InterPro" id="IPR051064">
    <property type="entry name" value="SEC14/CRAL-TRIO_domain"/>
</dbReference>
<dbReference type="InterPro" id="IPR009038">
    <property type="entry name" value="GOLD_dom"/>
</dbReference>
<dbReference type="GO" id="GO:0005737">
    <property type="term" value="C:cytoplasm"/>
    <property type="evidence" value="ECO:0007669"/>
    <property type="project" value="TreeGrafter"/>
</dbReference>